<dbReference type="SUPFAM" id="SSF52540">
    <property type="entry name" value="P-loop containing nucleoside triphosphate hydrolases"/>
    <property type="match status" value="1"/>
</dbReference>
<protein>
    <submittedName>
        <fullName evidence="1">Cob(I)yrinic acid a,c-diamide adenosyltransferase</fullName>
    </submittedName>
</protein>
<dbReference type="InterPro" id="IPR003724">
    <property type="entry name" value="CblAdoTrfase_CobA"/>
</dbReference>
<dbReference type="GO" id="GO:0005524">
    <property type="term" value="F:ATP binding"/>
    <property type="evidence" value="ECO:0007669"/>
    <property type="project" value="InterPro"/>
</dbReference>
<reference evidence="1 2" key="1">
    <citation type="submission" date="2017-09" db="EMBL/GenBank/DDBJ databases">
        <title>Depth-based differentiation of microbial function through sediment-hosted aquifers and enrichment of novel symbionts in the deep terrestrial subsurface.</title>
        <authorList>
            <person name="Probst A.J."/>
            <person name="Ladd B."/>
            <person name="Jarett J.K."/>
            <person name="Geller-Mcgrath D.E."/>
            <person name="Sieber C.M."/>
            <person name="Emerson J.B."/>
            <person name="Anantharaman K."/>
            <person name="Thomas B.C."/>
            <person name="Malmstrom R."/>
            <person name="Stieglmeier M."/>
            <person name="Klingl A."/>
            <person name="Woyke T."/>
            <person name="Ryan C.M."/>
            <person name="Banfield J.F."/>
        </authorList>
    </citation>
    <scope>NUCLEOTIDE SEQUENCE [LARGE SCALE GENOMIC DNA]</scope>
    <source>
        <strain evidence="1">CG23_combo_of_CG06-09_8_20_14_all_54_14</strain>
    </source>
</reference>
<dbReference type="PANTHER" id="PTHR46638:SF1">
    <property type="entry name" value="CORRINOID ADENOSYLTRANSFERASE"/>
    <property type="match status" value="1"/>
</dbReference>
<dbReference type="AlphaFoldDB" id="A0A2G9ZAG2"/>
<keyword evidence="1" id="KW-0808">Transferase</keyword>
<dbReference type="Gene3D" id="3.40.50.300">
    <property type="entry name" value="P-loop containing nucleotide triphosphate hydrolases"/>
    <property type="match status" value="1"/>
</dbReference>
<sequence>MLLVFTGDGKGKTTAAIGHGIRALGQGKRVFMIQFIKSRSYQSGEDIILSRLGKRFVFKKGGRGFVGILGDMLPRQVHRAAALKTLAEGERALRSKKYDLVILDEINVALTLKLIPKARVLKLMRTVPEGVDLVLTGRGAPREMEVRADLVTRCEDVKHPYHWGAKARKGIEY</sequence>
<proteinExistence type="predicted"/>
<dbReference type="PIRSF" id="PIRSF015617">
    <property type="entry name" value="Adensltrnsf_CobA"/>
    <property type="match status" value="1"/>
</dbReference>
<dbReference type="EMBL" id="PCRZ01000006">
    <property type="protein sequence ID" value="PIP30143.1"/>
    <property type="molecule type" value="Genomic_DNA"/>
</dbReference>
<evidence type="ECO:0000313" key="1">
    <source>
        <dbReference type="EMBL" id="PIP30143.1"/>
    </source>
</evidence>
<name>A0A2G9ZAG2_9BACT</name>
<organism evidence="1 2">
    <name type="scientific">Candidatus Jorgensenbacteria bacterium CG23_combo_of_CG06-09_8_20_14_all_54_14</name>
    <dbReference type="NCBI Taxonomy" id="1974595"/>
    <lineage>
        <taxon>Bacteria</taxon>
        <taxon>Candidatus Joergenseniibacteriota</taxon>
    </lineage>
</organism>
<dbReference type="Proteomes" id="UP000228812">
    <property type="component" value="Unassembled WGS sequence"/>
</dbReference>
<dbReference type="Pfam" id="PF02572">
    <property type="entry name" value="CobA_CobO_BtuR"/>
    <property type="match status" value="1"/>
</dbReference>
<comment type="caution">
    <text evidence="1">The sequence shown here is derived from an EMBL/GenBank/DDBJ whole genome shotgun (WGS) entry which is preliminary data.</text>
</comment>
<dbReference type="GO" id="GO:0008817">
    <property type="term" value="F:corrinoid adenosyltransferase activity"/>
    <property type="evidence" value="ECO:0007669"/>
    <property type="project" value="InterPro"/>
</dbReference>
<dbReference type="InterPro" id="IPR027417">
    <property type="entry name" value="P-loop_NTPase"/>
</dbReference>
<evidence type="ECO:0000313" key="2">
    <source>
        <dbReference type="Proteomes" id="UP000228812"/>
    </source>
</evidence>
<accession>A0A2G9ZAG2</accession>
<dbReference type="PANTHER" id="PTHR46638">
    <property type="entry name" value="CORRINOID ADENOSYLTRANSFERASE"/>
    <property type="match status" value="1"/>
</dbReference>
<dbReference type="GO" id="GO:0009236">
    <property type="term" value="P:cobalamin biosynthetic process"/>
    <property type="evidence" value="ECO:0007669"/>
    <property type="project" value="InterPro"/>
</dbReference>
<gene>
    <name evidence="1" type="ORF">COX26_00250</name>
</gene>